<dbReference type="GO" id="GO:0003677">
    <property type="term" value="F:DNA binding"/>
    <property type="evidence" value="ECO:0007669"/>
    <property type="project" value="InterPro"/>
</dbReference>
<dbReference type="PROSITE" id="PS00092">
    <property type="entry name" value="N6_MTASE"/>
    <property type="match status" value="1"/>
</dbReference>
<dbReference type="EMBL" id="CP034752">
    <property type="protein sequence ID" value="QBH95284.1"/>
    <property type="molecule type" value="Genomic_DNA"/>
</dbReference>
<dbReference type="Pfam" id="PF01555">
    <property type="entry name" value="N6_N4_Mtase"/>
    <property type="match status" value="1"/>
</dbReference>
<name>A0A411WGW7_9GAMM</name>
<protein>
    <submittedName>
        <fullName evidence="5">DNA methylase</fullName>
    </submittedName>
</protein>
<keyword evidence="6" id="KW-1185">Reference proteome</keyword>
<comment type="similarity">
    <text evidence="1">Belongs to the N(4)/N(6)-methyltransferase family.</text>
</comment>
<dbReference type="KEGG" id="prag:EKN56_02010"/>
<dbReference type="GO" id="GO:0008170">
    <property type="term" value="F:N-methyltransferase activity"/>
    <property type="evidence" value="ECO:0007669"/>
    <property type="project" value="InterPro"/>
</dbReference>
<evidence type="ECO:0000256" key="2">
    <source>
        <dbReference type="ARBA" id="ARBA00022603"/>
    </source>
</evidence>
<evidence type="ECO:0000256" key="3">
    <source>
        <dbReference type="ARBA" id="ARBA00022679"/>
    </source>
</evidence>
<feature type="domain" description="DNA methylase N-4/N-6" evidence="4">
    <location>
        <begin position="89"/>
        <end position="162"/>
    </location>
</feature>
<accession>A0A411WGW7</accession>
<dbReference type="REBASE" id="303334">
    <property type="entry name" value="M.PspCF458ORF2010P"/>
</dbReference>
<proteinExistence type="inferred from homology"/>
<reference evidence="5 6" key="1">
    <citation type="submission" date="2019-03" db="EMBL/GenBank/DDBJ databases">
        <title>Pragia sp. nov. isolated from the gut tract of Carduelis flavirostris.</title>
        <authorList>
            <person name="Ge Y."/>
        </authorList>
    </citation>
    <scope>NUCLEOTIDE SEQUENCE [LARGE SCALE GENOMIC DNA]</scope>
    <source>
        <strain evidence="5 6">CF-458</strain>
    </source>
</reference>
<evidence type="ECO:0000259" key="4">
    <source>
        <dbReference type="Pfam" id="PF01555"/>
    </source>
</evidence>
<gene>
    <name evidence="5" type="ORF">EKN56_02010</name>
</gene>
<dbReference type="RefSeq" id="WP_130590276.1">
    <property type="nucleotide sequence ID" value="NZ_CP034752.1"/>
</dbReference>
<dbReference type="InterPro" id="IPR002052">
    <property type="entry name" value="DNA_methylase_N6_adenine_CS"/>
</dbReference>
<keyword evidence="2 5" id="KW-0489">Methyltransferase</keyword>
<organism evidence="5 6">
    <name type="scientific">Limnobaculum zhutongyuii</name>
    <dbReference type="NCBI Taxonomy" id="2498113"/>
    <lineage>
        <taxon>Bacteria</taxon>
        <taxon>Pseudomonadati</taxon>
        <taxon>Pseudomonadota</taxon>
        <taxon>Gammaproteobacteria</taxon>
        <taxon>Enterobacterales</taxon>
        <taxon>Budviciaceae</taxon>
        <taxon>Limnobaculum</taxon>
    </lineage>
</organism>
<keyword evidence="3" id="KW-0808">Transferase</keyword>
<dbReference type="OrthoDB" id="9816043at2"/>
<evidence type="ECO:0000313" key="6">
    <source>
        <dbReference type="Proteomes" id="UP000293154"/>
    </source>
</evidence>
<sequence>MQQDSLFSNENSLQEQKVGQVTCLGKTFDNDQVRREYFLALLAEKLKDPEFRKIEGFPIGSDENILNLSDPPFYTACPNPWIEDIVAEWESKSLFREEKYHREPFVADVSEGKQEPIYNAHSYHTKVPHKAIMRYFLHYTEPGDIVLDGFSGSGMAGVAAQMCASQEEIRKLGYIVDTQDGSVSSDGVVFSHVGARKCILNDLSPSANNIAFGSNSPIDVTRLHKIANSILSSAKEKYSWMFKTNDPETGNTVDVKYYVWSEVLQCSSCSNDVVFSDNALSEDYSKVSDNFQCKHCGVTLNKKDLIPVYEKYIDQYSKKMLERPKRVMTLVCFSRKRRNIIKKPDEHDLNIINEVMKLSESIYFPSNEIPDMQMMRVGRMKPSKISQINHFYYDKIRIILSYLWQEANSIDDFGIREALCYWLDSHFVNLSLRNRFRPGVSFPYNPMAGVFYVPMMSSEANPFIAYENKLERILTAFNSIEKCKDNFVISCGSASNLKIRNNTIDYIFTDPPFGENIYYSDLNFFIEAWRGVFTNVEKEAIIDRVKGKDLITYINIMCDSFKEYFRVLKPGKWITVEFSNTQSSVWNGIQTALSNAGFIVAGVSILDKITNTFQAVNTTTAVKQDLVISAYKPNSDFEQRFKAELNTPDGVWDFIFTHLNYLPVTKQQNGTLVYISERDPRILYDQLVAYYVRSGHPVPMSSIEFQTSIEQRLVIQDGMVFLPEQSAEYARKKILAKELIQASLFVKDEATAISWLTQLLKRKPSVFSDVNPLFMQQLGGWSKNEIVLDLRELLTQNFLCYDGQDEVPDQIHSYLSSNWKELRNLPKNDPALIAKAKDRWYLPDPNKASDLERLREKSLLKEFEEYRDTKKKLKVFRIEAVRAGFKMLWERQEYPALIAVADKLPNSILEEDPVLLMYFDQAVTLSQVDTDNEW</sequence>
<dbReference type="Gene3D" id="3.40.50.150">
    <property type="entry name" value="Vaccinia Virus protein VP39"/>
    <property type="match status" value="2"/>
</dbReference>
<evidence type="ECO:0000256" key="1">
    <source>
        <dbReference type="ARBA" id="ARBA00006594"/>
    </source>
</evidence>
<dbReference type="Proteomes" id="UP000293154">
    <property type="component" value="Chromosome"/>
</dbReference>
<dbReference type="SUPFAM" id="SSF53335">
    <property type="entry name" value="S-adenosyl-L-methionine-dependent methyltransferases"/>
    <property type="match status" value="2"/>
</dbReference>
<evidence type="ECO:0000313" key="5">
    <source>
        <dbReference type="EMBL" id="QBH95284.1"/>
    </source>
</evidence>
<dbReference type="InterPro" id="IPR029063">
    <property type="entry name" value="SAM-dependent_MTases_sf"/>
</dbReference>
<dbReference type="InterPro" id="IPR002941">
    <property type="entry name" value="DNA_methylase_N4/N6"/>
</dbReference>
<dbReference type="GO" id="GO:0032259">
    <property type="term" value="P:methylation"/>
    <property type="evidence" value="ECO:0007669"/>
    <property type="project" value="UniProtKB-KW"/>
</dbReference>
<dbReference type="AlphaFoldDB" id="A0A411WGW7"/>